<reference evidence="2 3" key="1">
    <citation type="journal article" date="2019" name="Sci. Rep.">
        <title>Orb-weaving spider Araneus ventricosus genome elucidates the spidroin gene catalogue.</title>
        <authorList>
            <person name="Kono N."/>
            <person name="Nakamura H."/>
            <person name="Ohtoshi R."/>
            <person name="Moran D.A.P."/>
            <person name="Shinohara A."/>
            <person name="Yoshida Y."/>
            <person name="Fujiwara M."/>
            <person name="Mori M."/>
            <person name="Tomita M."/>
            <person name="Arakawa K."/>
        </authorList>
    </citation>
    <scope>NUCLEOTIDE SEQUENCE [LARGE SCALE GENOMIC DNA]</scope>
</reference>
<name>A0A4Y2QDE2_ARAVE</name>
<protein>
    <submittedName>
        <fullName evidence="2">Uncharacterized protein</fullName>
    </submittedName>
</protein>
<proteinExistence type="predicted"/>
<comment type="caution">
    <text evidence="2">The sequence shown here is derived from an EMBL/GenBank/DDBJ whole genome shotgun (WGS) entry which is preliminary data.</text>
</comment>
<dbReference type="AlphaFoldDB" id="A0A4Y2QDE2"/>
<evidence type="ECO:0000313" key="3">
    <source>
        <dbReference type="Proteomes" id="UP000499080"/>
    </source>
</evidence>
<feature type="compositionally biased region" description="Low complexity" evidence="1">
    <location>
        <begin position="105"/>
        <end position="117"/>
    </location>
</feature>
<dbReference type="EMBL" id="BGPR01013489">
    <property type="protein sequence ID" value="GBN60920.1"/>
    <property type="molecule type" value="Genomic_DNA"/>
</dbReference>
<gene>
    <name evidence="2" type="ORF">AVEN_66638_1</name>
</gene>
<keyword evidence="3" id="KW-1185">Reference proteome</keyword>
<sequence length="133" mass="14906">MYASVCGEREIWLELRKSDVVEKAELILAMKENSLFISIFDEKVDEPPYPDFPASPFVRESSFVLPRQCSQPQVGWAERGGGGILFIPHLKPHIRSDTFHEKHSPFTSASPAPSTLSRGHYGRVGRPARRGGK</sequence>
<feature type="region of interest" description="Disordered" evidence="1">
    <location>
        <begin position="98"/>
        <end position="133"/>
    </location>
</feature>
<organism evidence="2 3">
    <name type="scientific">Araneus ventricosus</name>
    <name type="common">Orbweaver spider</name>
    <name type="synonym">Epeira ventricosa</name>
    <dbReference type="NCBI Taxonomy" id="182803"/>
    <lineage>
        <taxon>Eukaryota</taxon>
        <taxon>Metazoa</taxon>
        <taxon>Ecdysozoa</taxon>
        <taxon>Arthropoda</taxon>
        <taxon>Chelicerata</taxon>
        <taxon>Arachnida</taxon>
        <taxon>Araneae</taxon>
        <taxon>Araneomorphae</taxon>
        <taxon>Entelegynae</taxon>
        <taxon>Araneoidea</taxon>
        <taxon>Araneidae</taxon>
        <taxon>Araneus</taxon>
    </lineage>
</organism>
<feature type="compositionally biased region" description="Basic residues" evidence="1">
    <location>
        <begin position="120"/>
        <end position="133"/>
    </location>
</feature>
<dbReference type="Proteomes" id="UP000499080">
    <property type="component" value="Unassembled WGS sequence"/>
</dbReference>
<evidence type="ECO:0000256" key="1">
    <source>
        <dbReference type="SAM" id="MobiDB-lite"/>
    </source>
</evidence>
<evidence type="ECO:0000313" key="2">
    <source>
        <dbReference type="EMBL" id="GBN60920.1"/>
    </source>
</evidence>
<accession>A0A4Y2QDE2</accession>